<dbReference type="Proteomes" id="UP000242415">
    <property type="component" value="Unassembled WGS sequence"/>
</dbReference>
<organism evidence="3 4">
    <name type="scientific">Micromonospora pattaloongensis</name>
    <dbReference type="NCBI Taxonomy" id="405436"/>
    <lineage>
        <taxon>Bacteria</taxon>
        <taxon>Bacillati</taxon>
        <taxon>Actinomycetota</taxon>
        <taxon>Actinomycetes</taxon>
        <taxon>Micromonosporales</taxon>
        <taxon>Micromonosporaceae</taxon>
        <taxon>Micromonospora</taxon>
    </lineage>
</organism>
<evidence type="ECO:0000259" key="2">
    <source>
        <dbReference type="Pfam" id="PF25583"/>
    </source>
</evidence>
<dbReference type="EMBL" id="FNPH01000004">
    <property type="protein sequence ID" value="SDY97226.1"/>
    <property type="molecule type" value="Genomic_DNA"/>
</dbReference>
<feature type="domain" description="WYL" evidence="1">
    <location>
        <begin position="170"/>
        <end position="235"/>
    </location>
</feature>
<gene>
    <name evidence="3" type="ORF">SAMN05444365_104373</name>
</gene>
<dbReference type="Pfam" id="PF13280">
    <property type="entry name" value="WYL"/>
    <property type="match status" value="1"/>
</dbReference>
<dbReference type="InterPro" id="IPR026881">
    <property type="entry name" value="WYL_dom"/>
</dbReference>
<dbReference type="PANTHER" id="PTHR34580:SF3">
    <property type="entry name" value="PROTEIN PAFB"/>
    <property type="match status" value="1"/>
</dbReference>
<sequence length="353" mass="38163">MACTTLCRGRCRAADTASVGAVSRTRTERLVNLVICLLSTRRFLTAAQIAATVPGYDHDPDDPRDHEAFQRKFERDKAELRELGVPLETGTASVFDTEPGYRIARREYALPDIPLEPDEAAAVGIAARLWRHAGLAAAASSGLAKLRAAGVDVDPHATLGVEPVVTVDPAFAPLTGAARERRTVSFDYRVPERDAPGTRRLQPWGVVCWRGRWYVVGHDLDRDAVRCFRLSRIVGAVRVTGRPGSFPPPPAGVDLISHVARWSGPVERTGRATVLVRSGRAAGLRRWADECTAGPDGDRLILRYADPESLAASLVGYGADVRVLAPPELREAVIQRLKEIAAGHEAPAAGALR</sequence>
<proteinExistence type="predicted"/>
<keyword evidence="4" id="KW-1185">Reference proteome</keyword>
<evidence type="ECO:0000259" key="1">
    <source>
        <dbReference type="Pfam" id="PF13280"/>
    </source>
</evidence>
<dbReference type="Pfam" id="PF25583">
    <property type="entry name" value="WCX"/>
    <property type="match status" value="1"/>
</dbReference>
<dbReference type="GO" id="GO:0000502">
    <property type="term" value="C:proteasome complex"/>
    <property type="evidence" value="ECO:0007669"/>
    <property type="project" value="UniProtKB-KW"/>
</dbReference>
<reference evidence="4" key="1">
    <citation type="submission" date="2016-10" db="EMBL/GenBank/DDBJ databases">
        <authorList>
            <person name="Varghese N."/>
            <person name="Submissions S."/>
        </authorList>
    </citation>
    <scope>NUCLEOTIDE SEQUENCE [LARGE SCALE GENOMIC DNA]</scope>
    <source>
        <strain evidence="4">DSM 45245</strain>
    </source>
</reference>
<accession>A0A1H3P7Z4</accession>
<dbReference type="InterPro" id="IPR051534">
    <property type="entry name" value="CBASS_pafABC_assoc_protein"/>
</dbReference>
<dbReference type="InterPro" id="IPR057727">
    <property type="entry name" value="WCX_dom"/>
</dbReference>
<keyword evidence="3" id="KW-0647">Proteasome</keyword>
<dbReference type="PANTHER" id="PTHR34580">
    <property type="match status" value="1"/>
</dbReference>
<dbReference type="AlphaFoldDB" id="A0A1H3P7Z4"/>
<protein>
    <submittedName>
        <fullName evidence="3">Proteasome accessory factor B</fullName>
    </submittedName>
</protein>
<dbReference type="STRING" id="405436.SAMN05444365_104373"/>
<evidence type="ECO:0000313" key="4">
    <source>
        <dbReference type="Proteomes" id="UP000242415"/>
    </source>
</evidence>
<evidence type="ECO:0000313" key="3">
    <source>
        <dbReference type="EMBL" id="SDY97226.1"/>
    </source>
</evidence>
<dbReference type="PROSITE" id="PS52050">
    <property type="entry name" value="WYL"/>
    <property type="match status" value="1"/>
</dbReference>
<feature type="domain" description="WCX" evidence="2">
    <location>
        <begin position="270"/>
        <end position="341"/>
    </location>
</feature>
<name>A0A1H3P7Z4_9ACTN</name>